<accession>A0A834XMT4</accession>
<organism evidence="4 5">
    <name type="scientific">Aphidius gifuensis</name>
    <name type="common">Parasitoid wasp</name>
    <dbReference type="NCBI Taxonomy" id="684658"/>
    <lineage>
        <taxon>Eukaryota</taxon>
        <taxon>Metazoa</taxon>
        <taxon>Ecdysozoa</taxon>
        <taxon>Arthropoda</taxon>
        <taxon>Hexapoda</taxon>
        <taxon>Insecta</taxon>
        <taxon>Pterygota</taxon>
        <taxon>Neoptera</taxon>
        <taxon>Endopterygota</taxon>
        <taxon>Hymenoptera</taxon>
        <taxon>Apocrita</taxon>
        <taxon>Ichneumonoidea</taxon>
        <taxon>Braconidae</taxon>
        <taxon>Aphidiinae</taxon>
        <taxon>Aphidius</taxon>
    </lineage>
</organism>
<feature type="compositionally biased region" description="Low complexity" evidence="1">
    <location>
        <begin position="231"/>
        <end position="244"/>
    </location>
</feature>
<evidence type="ECO:0008006" key="6">
    <source>
        <dbReference type="Google" id="ProtNLM"/>
    </source>
</evidence>
<feature type="region of interest" description="Disordered" evidence="1">
    <location>
        <begin position="231"/>
        <end position="265"/>
    </location>
</feature>
<dbReference type="Pfam" id="PF07898">
    <property type="entry name" value="DUF1676"/>
    <property type="match status" value="1"/>
</dbReference>
<dbReference type="AlphaFoldDB" id="A0A834XMT4"/>
<reference evidence="4 5" key="1">
    <citation type="submission" date="2020-08" db="EMBL/GenBank/DDBJ databases">
        <title>Aphidius gifuensis genome sequencing and assembly.</title>
        <authorList>
            <person name="Du Z."/>
        </authorList>
    </citation>
    <scope>NUCLEOTIDE SEQUENCE [LARGE SCALE GENOMIC DNA]</scope>
    <source>
        <strain evidence="4">YNYX2018</strain>
        <tissue evidence="4">Adults</tissue>
    </source>
</reference>
<evidence type="ECO:0000256" key="1">
    <source>
        <dbReference type="SAM" id="MobiDB-lite"/>
    </source>
</evidence>
<dbReference type="PANTHER" id="PTHR21879">
    <property type="entry name" value="FI03362P-RELATED-RELATED"/>
    <property type="match status" value="1"/>
</dbReference>
<dbReference type="InterPro" id="IPR012464">
    <property type="entry name" value="DUF1676"/>
</dbReference>
<name>A0A834XMT4_APHGI</name>
<gene>
    <name evidence="4" type="ORF">HCN44_003449</name>
</gene>
<feature type="transmembrane region" description="Helical" evidence="2">
    <location>
        <begin position="187"/>
        <end position="206"/>
    </location>
</feature>
<protein>
    <recommendedName>
        <fullName evidence="6">Venom protein</fullName>
    </recommendedName>
</protein>
<evidence type="ECO:0000256" key="2">
    <source>
        <dbReference type="SAM" id="Phobius"/>
    </source>
</evidence>
<keyword evidence="2" id="KW-1133">Transmembrane helix</keyword>
<keyword evidence="2" id="KW-0812">Transmembrane</keyword>
<feature type="signal peptide" evidence="3">
    <location>
        <begin position="1"/>
        <end position="19"/>
    </location>
</feature>
<feature type="compositionally biased region" description="Polar residues" evidence="1">
    <location>
        <begin position="249"/>
        <end position="265"/>
    </location>
</feature>
<comment type="caution">
    <text evidence="4">The sequence shown here is derived from an EMBL/GenBank/DDBJ whole genome shotgun (WGS) entry which is preliminary data.</text>
</comment>
<dbReference type="PANTHER" id="PTHR21879:SF18">
    <property type="entry name" value="LD17368P"/>
    <property type="match status" value="1"/>
</dbReference>
<sequence length="265" mass="28329">MNSILRILCLSIAMIIINGEEINKCLENDSISCLQRNLYRKAKEFFDNDNIEIVNGVTLVKSADSRNARSSKEVIYDQEINAANNVADRQNVLENFVGEGAKDFLSGRSLKVNFTPAIEKIGQSARAIANSVPEEIHEAVDVLVEGRGGKKKLLKTLAPLIVAAKAKVGILAALAFFAISFLAKKAIFASLISIAISGFLGLKSLWSKGGDATAYNAGGFGSSSGWSAPSVPSNGWPSSGSNGWEDPHSSNSFTAQSQAFSGYHR</sequence>
<evidence type="ECO:0000256" key="3">
    <source>
        <dbReference type="SAM" id="SignalP"/>
    </source>
</evidence>
<feature type="transmembrane region" description="Helical" evidence="2">
    <location>
        <begin position="157"/>
        <end position="181"/>
    </location>
</feature>
<evidence type="ECO:0000313" key="4">
    <source>
        <dbReference type="EMBL" id="KAF7987586.1"/>
    </source>
</evidence>
<keyword evidence="3" id="KW-0732">Signal</keyword>
<dbReference type="EMBL" id="JACMRX010000006">
    <property type="protein sequence ID" value="KAF7987586.1"/>
    <property type="molecule type" value="Genomic_DNA"/>
</dbReference>
<feature type="chain" id="PRO_5032923650" description="Venom protein" evidence="3">
    <location>
        <begin position="20"/>
        <end position="265"/>
    </location>
</feature>
<dbReference type="GO" id="GO:0016020">
    <property type="term" value="C:membrane"/>
    <property type="evidence" value="ECO:0007669"/>
    <property type="project" value="TreeGrafter"/>
</dbReference>
<dbReference type="OrthoDB" id="8179503at2759"/>
<keyword evidence="5" id="KW-1185">Reference proteome</keyword>
<dbReference type="Proteomes" id="UP000639338">
    <property type="component" value="Unassembled WGS sequence"/>
</dbReference>
<evidence type="ECO:0000313" key="5">
    <source>
        <dbReference type="Proteomes" id="UP000639338"/>
    </source>
</evidence>
<keyword evidence="2" id="KW-0472">Membrane</keyword>
<proteinExistence type="predicted"/>